<dbReference type="Proteomes" id="UP000269396">
    <property type="component" value="Unassembled WGS sequence"/>
</dbReference>
<organism evidence="2 3">
    <name type="scientific">Schistosoma mattheei</name>
    <dbReference type="NCBI Taxonomy" id="31246"/>
    <lineage>
        <taxon>Eukaryota</taxon>
        <taxon>Metazoa</taxon>
        <taxon>Spiralia</taxon>
        <taxon>Lophotrochozoa</taxon>
        <taxon>Platyhelminthes</taxon>
        <taxon>Trematoda</taxon>
        <taxon>Digenea</taxon>
        <taxon>Strigeidida</taxon>
        <taxon>Schistosomatoidea</taxon>
        <taxon>Schistosomatidae</taxon>
        <taxon>Schistosoma</taxon>
    </lineage>
</organism>
<dbReference type="STRING" id="31246.A0A183PHW0"/>
<feature type="compositionally biased region" description="Polar residues" evidence="1">
    <location>
        <begin position="76"/>
        <end position="97"/>
    </location>
</feature>
<dbReference type="AlphaFoldDB" id="A0A183PHW0"/>
<gene>
    <name evidence="2" type="ORF">SMTD_LOCUS13946</name>
</gene>
<keyword evidence="3" id="KW-1185">Reference proteome</keyword>
<feature type="region of interest" description="Disordered" evidence="1">
    <location>
        <begin position="1"/>
        <end position="173"/>
    </location>
</feature>
<accession>A0A183PHW0</accession>
<proteinExistence type="predicted"/>
<feature type="compositionally biased region" description="Polar residues" evidence="1">
    <location>
        <begin position="47"/>
        <end position="67"/>
    </location>
</feature>
<reference evidence="2 3" key="1">
    <citation type="submission" date="2018-11" db="EMBL/GenBank/DDBJ databases">
        <authorList>
            <consortium name="Pathogen Informatics"/>
        </authorList>
    </citation>
    <scope>NUCLEOTIDE SEQUENCE [LARGE SCALE GENOMIC DNA]</scope>
    <source>
        <strain>Denwood</strain>
        <strain evidence="3">Zambia</strain>
    </source>
</reference>
<feature type="non-terminal residue" evidence="2">
    <location>
        <position position="1"/>
    </location>
</feature>
<feature type="compositionally biased region" description="Low complexity" evidence="1">
    <location>
        <begin position="134"/>
        <end position="143"/>
    </location>
</feature>
<feature type="compositionally biased region" description="Polar residues" evidence="1">
    <location>
        <begin position="1"/>
        <end position="17"/>
    </location>
</feature>
<evidence type="ECO:0000256" key="1">
    <source>
        <dbReference type="SAM" id="MobiDB-lite"/>
    </source>
</evidence>
<sequence length="269" mass="29566">VNPSKRNNPQSTLNNDSGPIGVVSPSPVAPHRTGHDKERIVRVPSGPVQNPENVGTLTRRPQQTEYGSKSPPISSPDLSPQHHTLSPQLRQSKSRTISGVEGLANPDQSGTHLKARVSSHDNAYASSLPRRDNNNQTTDLNNQPVRGERRSSTRKKKPILSEQKPSRNDNRETGISVHNAYCALPSNNPFQNNQLRNEENHPDSQNIILRSPNINRNDVKQTTRSRITSGQQSSSGQVVHATASLPRRELINYGDDLGSRPSGKCCVIM</sequence>
<name>A0A183PHW0_9TREM</name>
<dbReference type="EMBL" id="UZAL01034085">
    <property type="protein sequence ID" value="VDP64661.1"/>
    <property type="molecule type" value="Genomic_DNA"/>
</dbReference>
<protein>
    <submittedName>
        <fullName evidence="2">Uncharacterized protein</fullName>
    </submittedName>
</protein>
<evidence type="ECO:0000313" key="3">
    <source>
        <dbReference type="Proteomes" id="UP000269396"/>
    </source>
</evidence>
<evidence type="ECO:0000313" key="2">
    <source>
        <dbReference type="EMBL" id="VDP64661.1"/>
    </source>
</evidence>